<gene>
    <name evidence="1" type="ORF">U6A24_10245</name>
</gene>
<dbReference type="EC" id="4.2.3.-" evidence="1"/>
<dbReference type="SUPFAM" id="SSF48576">
    <property type="entry name" value="Terpenoid synthases"/>
    <property type="match status" value="2"/>
</dbReference>
<evidence type="ECO:0000313" key="2">
    <source>
        <dbReference type="Proteomes" id="UP001327027"/>
    </source>
</evidence>
<organism evidence="1 2">
    <name type="scientific">Aquimarina gracilis</name>
    <dbReference type="NCBI Taxonomy" id="874422"/>
    <lineage>
        <taxon>Bacteria</taxon>
        <taxon>Pseudomonadati</taxon>
        <taxon>Bacteroidota</taxon>
        <taxon>Flavobacteriia</taxon>
        <taxon>Flavobacteriales</taxon>
        <taxon>Flavobacteriaceae</taxon>
        <taxon>Aquimarina</taxon>
    </lineage>
</organism>
<sequence length="173" mass="20742">MPYSEPKPQTWFIKSSINPNFQYARQHCLDRALKFKFVKKNDRNYQRLEISKIWMLTARAYPCATKEELCFATQWFTWLFCHDDICGVAKELKEGTINLITCLQHEYNISIEEAIKKAQKMCDIEMEDFFEFKKRLPKFEEQKSLQQYTAGLEPLVQGHIDWYSDTERYIVKD</sequence>
<keyword evidence="2" id="KW-1185">Reference proteome</keyword>
<dbReference type="Pfam" id="PF19086">
    <property type="entry name" value="Terpene_syn_C_2"/>
    <property type="match status" value="1"/>
</dbReference>
<dbReference type="Proteomes" id="UP001327027">
    <property type="component" value="Unassembled WGS sequence"/>
</dbReference>
<comment type="caution">
    <text evidence="1">The sequence shown here is derived from an EMBL/GenBank/DDBJ whole genome shotgun (WGS) entry which is preliminary data.</text>
</comment>
<name>A0ABU5ZV20_9FLAO</name>
<reference evidence="1 2" key="1">
    <citation type="journal article" date="2013" name="Int. J. Syst. Evol. Microbiol.">
        <title>Aquimarina gracilis sp. nov., isolated from the gut microflora of a mussel, Mytilus coruscus, and emended description of Aquimarina spongiae.</title>
        <authorList>
            <person name="Park S.C."/>
            <person name="Choe H.N."/>
            <person name="Baik K.S."/>
            <person name="Seong C.N."/>
        </authorList>
    </citation>
    <scope>NUCLEOTIDE SEQUENCE [LARGE SCALE GENOMIC DNA]</scope>
    <source>
        <strain evidence="1 2">PSC32</strain>
    </source>
</reference>
<dbReference type="Gene3D" id="1.10.600.10">
    <property type="entry name" value="Farnesyl Diphosphate Synthase"/>
    <property type="match status" value="2"/>
</dbReference>
<dbReference type="GO" id="GO:0016829">
    <property type="term" value="F:lyase activity"/>
    <property type="evidence" value="ECO:0007669"/>
    <property type="project" value="UniProtKB-KW"/>
</dbReference>
<keyword evidence="1" id="KW-0456">Lyase</keyword>
<evidence type="ECO:0000313" key="1">
    <source>
        <dbReference type="EMBL" id="MEB3345844.1"/>
    </source>
</evidence>
<protein>
    <submittedName>
        <fullName evidence="1">Terpene synthase family protein</fullName>
        <ecNumber evidence="1">4.2.3.-</ecNumber>
    </submittedName>
</protein>
<proteinExistence type="predicted"/>
<dbReference type="InterPro" id="IPR008949">
    <property type="entry name" value="Isoprenoid_synthase_dom_sf"/>
</dbReference>
<dbReference type="EMBL" id="JAYKLX010000004">
    <property type="protein sequence ID" value="MEB3345844.1"/>
    <property type="molecule type" value="Genomic_DNA"/>
</dbReference>
<accession>A0ABU5ZV20</accession>
<dbReference type="RefSeq" id="WP_324179872.1">
    <property type="nucleotide sequence ID" value="NZ_BAABAW010000007.1"/>
</dbReference>